<accession>A0A1H8SR15</accession>
<keyword evidence="6" id="KW-0472">Membrane</keyword>
<evidence type="ECO:0000313" key="9">
    <source>
        <dbReference type="Proteomes" id="UP000199615"/>
    </source>
</evidence>
<dbReference type="AlphaFoldDB" id="A0A1H8SR15"/>
<dbReference type="Proteomes" id="UP000199615">
    <property type="component" value="Unassembled WGS sequence"/>
</dbReference>
<dbReference type="InterPro" id="IPR003688">
    <property type="entry name" value="TraG/VirD4"/>
</dbReference>
<evidence type="ECO:0000256" key="1">
    <source>
        <dbReference type="ARBA" id="ARBA00004651"/>
    </source>
</evidence>
<feature type="compositionally biased region" description="Polar residues" evidence="7">
    <location>
        <begin position="446"/>
        <end position="470"/>
    </location>
</feature>
<protein>
    <submittedName>
        <fullName evidence="8">Type IV secretory pathway, VirD4 component, TraG/TraD family ATPase</fullName>
    </submittedName>
</protein>
<dbReference type="CDD" id="cd01127">
    <property type="entry name" value="TrwB_TraG_TraD_VirD4"/>
    <property type="match status" value="1"/>
</dbReference>
<evidence type="ECO:0000256" key="5">
    <source>
        <dbReference type="ARBA" id="ARBA00022989"/>
    </source>
</evidence>
<evidence type="ECO:0000256" key="4">
    <source>
        <dbReference type="ARBA" id="ARBA00022692"/>
    </source>
</evidence>
<dbReference type="PANTHER" id="PTHR37937:SF1">
    <property type="entry name" value="CONJUGATIVE TRANSFER: DNA TRANSPORT"/>
    <property type="match status" value="1"/>
</dbReference>
<dbReference type="PANTHER" id="PTHR37937">
    <property type="entry name" value="CONJUGATIVE TRANSFER: DNA TRANSPORT"/>
    <property type="match status" value="1"/>
</dbReference>
<feature type="compositionally biased region" description="Polar residues" evidence="7">
    <location>
        <begin position="420"/>
        <end position="429"/>
    </location>
</feature>
<evidence type="ECO:0000313" key="8">
    <source>
        <dbReference type="EMBL" id="SEO80768.1"/>
    </source>
</evidence>
<keyword evidence="9" id="KW-1185">Reference proteome</keyword>
<name>A0A1H8SR15_9BRAD</name>
<keyword evidence="4" id="KW-0812">Transmembrane</keyword>
<sequence length="793" mass="87756">MGVHGTARFAFRQELEAAELLSPWQPGSVPEGLLVGWWYENEYEFAPITYKGDLHQLIVGGIGGGKFTTCIAPLLLGSGLEDQAVVVVDPKGEIAKLAGPFFQRPFEDEPSVHLLDPWDICDTGQTAVLTFLDQLTADNPNCTDDARAMADAMIIPSGAEDSHWENTARNFLTGLLLYLALDPAEEGKRDLVRLRELVTQPWAMPKAYVGKAKENLSTLLYSYMENDLGGGVIRRSFTSMLNREDKERSGIISILERETAWIDSPSMTRTLRGTSLDLGAAARGGGKYFIVIPPDYVMTHRAWLRLCVTAFARAFKRVKASADRPLHKRWRHIIIDEFPSLGQMRMLLTEVAIARGYEVKYHLTVQDLPQLRAVYGEGWESFINNSFQRVFAVNVQFTAEYISKMLGTATVESHGRSIGESKSQGTSHGVSRGFNARSIGGDGNPYPSNMTQGFSDSQSETTSQNWSESVSEVARPLRTPDEVRRLPASEQFMIFRAMHGVQSWRPPYWDVFPSLPEFSLKEVLGTVGRNPANTWERRRFEHWRPARLLMAPKLLPPPAPEPVLLPPPAPVIEPPAPAAGLSLRTKFLLGAAALVLLGWWLWPGGPSTERPSPPPVTTAPPPAPVVKDARFTVLDSFVSKLKVQRRVDLPGVGDVRVALVQSDNQPMVLVYAPSAPRKISVVDSRDGAELAFSDQFSASKVKAYFGFTPEKDAPQAFIIDSITFAPWGYAPDRLRIAFPAGAPYEVDLRRYPEVLVLWSTSFPLFVPGKVVPRLPVPCDPAVMAKAGLKCPKR</sequence>
<comment type="subcellular location">
    <subcellularLocation>
        <location evidence="1">Cell membrane</location>
        <topology evidence="1">Multi-pass membrane protein</topology>
    </subcellularLocation>
</comment>
<proteinExistence type="inferred from homology"/>
<comment type="similarity">
    <text evidence="2">Belongs to the VirD4/TraG family.</text>
</comment>
<dbReference type="InterPro" id="IPR027417">
    <property type="entry name" value="P-loop_NTPase"/>
</dbReference>
<evidence type="ECO:0000256" key="3">
    <source>
        <dbReference type="ARBA" id="ARBA00022475"/>
    </source>
</evidence>
<dbReference type="SUPFAM" id="SSF52540">
    <property type="entry name" value="P-loop containing nucleoside triphosphate hydrolases"/>
    <property type="match status" value="1"/>
</dbReference>
<evidence type="ECO:0000256" key="2">
    <source>
        <dbReference type="ARBA" id="ARBA00008806"/>
    </source>
</evidence>
<evidence type="ECO:0000256" key="7">
    <source>
        <dbReference type="SAM" id="MobiDB-lite"/>
    </source>
</evidence>
<dbReference type="InterPro" id="IPR051539">
    <property type="entry name" value="T4SS-coupling_protein"/>
</dbReference>
<dbReference type="EMBL" id="FODT01000005">
    <property type="protein sequence ID" value="SEO80768.1"/>
    <property type="molecule type" value="Genomic_DNA"/>
</dbReference>
<feature type="region of interest" description="Disordered" evidence="7">
    <location>
        <begin position="416"/>
        <end position="474"/>
    </location>
</feature>
<reference evidence="9" key="1">
    <citation type="submission" date="2016-10" db="EMBL/GenBank/DDBJ databases">
        <authorList>
            <person name="Varghese N."/>
            <person name="Submissions S."/>
        </authorList>
    </citation>
    <scope>NUCLEOTIDE SEQUENCE [LARGE SCALE GENOMIC DNA]</scope>
    <source>
        <strain evidence="9">DSM 123</strain>
    </source>
</reference>
<gene>
    <name evidence="8" type="ORF">SAMN05444123_10519</name>
</gene>
<evidence type="ECO:0000256" key="6">
    <source>
        <dbReference type="ARBA" id="ARBA00023136"/>
    </source>
</evidence>
<keyword evidence="5" id="KW-1133">Transmembrane helix</keyword>
<dbReference type="GO" id="GO:0005886">
    <property type="term" value="C:plasma membrane"/>
    <property type="evidence" value="ECO:0007669"/>
    <property type="project" value="UniProtKB-SubCell"/>
</dbReference>
<keyword evidence="3" id="KW-1003">Cell membrane</keyword>
<organism evidence="8 9">
    <name type="scientific">Rhodopseudomonas pseudopalustris</name>
    <dbReference type="NCBI Taxonomy" id="1513892"/>
    <lineage>
        <taxon>Bacteria</taxon>
        <taxon>Pseudomonadati</taxon>
        <taxon>Pseudomonadota</taxon>
        <taxon>Alphaproteobacteria</taxon>
        <taxon>Hyphomicrobiales</taxon>
        <taxon>Nitrobacteraceae</taxon>
        <taxon>Rhodopseudomonas</taxon>
    </lineage>
</organism>
<dbReference type="Gene3D" id="3.40.50.300">
    <property type="entry name" value="P-loop containing nucleotide triphosphate hydrolases"/>
    <property type="match status" value="1"/>
</dbReference>
<dbReference type="Pfam" id="PF02534">
    <property type="entry name" value="T4SS-DNA_transf"/>
    <property type="match status" value="2"/>
</dbReference>